<reference evidence="1" key="1">
    <citation type="submission" date="2020-09" db="EMBL/GenBank/DDBJ databases">
        <title>Genome-Enabled Discovery of Anthraquinone Biosynthesis in Senna tora.</title>
        <authorList>
            <person name="Kang S.-H."/>
            <person name="Pandey R.P."/>
            <person name="Lee C.-M."/>
            <person name="Sim J.-S."/>
            <person name="Jeong J.-T."/>
            <person name="Choi B.-S."/>
            <person name="Jung M."/>
            <person name="Ginzburg D."/>
            <person name="Zhao K."/>
            <person name="Won S.Y."/>
            <person name="Oh T.-J."/>
            <person name="Yu Y."/>
            <person name="Kim N.-H."/>
            <person name="Lee O.R."/>
            <person name="Lee T.-H."/>
            <person name="Bashyal P."/>
            <person name="Kim T.-S."/>
            <person name="Lee W.-H."/>
            <person name="Kawkins C."/>
            <person name="Kim C.-K."/>
            <person name="Kim J.S."/>
            <person name="Ahn B.O."/>
            <person name="Rhee S.Y."/>
            <person name="Sohng J.K."/>
        </authorList>
    </citation>
    <scope>NUCLEOTIDE SEQUENCE</scope>
    <source>
        <tissue evidence="1">Leaf</tissue>
    </source>
</reference>
<dbReference type="Gene3D" id="3.10.450.10">
    <property type="match status" value="1"/>
</dbReference>
<keyword evidence="2" id="KW-1185">Reference proteome</keyword>
<name>A0A834SPG2_9FABA</name>
<evidence type="ECO:0000313" key="2">
    <source>
        <dbReference type="Proteomes" id="UP000634136"/>
    </source>
</evidence>
<comment type="caution">
    <text evidence="1">The sequence shown here is derived from an EMBL/GenBank/DDBJ whole genome shotgun (WGS) entry which is preliminary data.</text>
</comment>
<evidence type="ECO:0000313" key="1">
    <source>
        <dbReference type="EMBL" id="KAF7806951.1"/>
    </source>
</evidence>
<dbReference type="Proteomes" id="UP000634136">
    <property type="component" value="Unassembled WGS sequence"/>
</dbReference>
<organism evidence="1 2">
    <name type="scientific">Senna tora</name>
    <dbReference type="NCBI Taxonomy" id="362788"/>
    <lineage>
        <taxon>Eukaryota</taxon>
        <taxon>Viridiplantae</taxon>
        <taxon>Streptophyta</taxon>
        <taxon>Embryophyta</taxon>
        <taxon>Tracheophyta</taxon>
        <taxon>Spermatophyta</taxon>
        <taxon>Magnoliopsida</taxon>
        <taxon>eudicotyledons</taxon>
        <taxon>Gunneridae</taxon>
        <taxon>Pentapetalae</taxon>
        <taxon>rosids</taxon>
        <taxon>fabids</taxon>
        <taxon>Fabales</taxon>
        <taxon>Fabaceae</taxon>
        <taxon>Caesalpinioideae</taxon>
        <taxon>Cassia clade</taxon>
        <taxon>Senna</taxon>
    </lineage>
</organism>
<gene>
    <name evidence="1" type="ORF">G2W53_039112</name>
</gene>
<proteinExistence type="predicted"/>
<dbReference type="EMBL" id="JAAIUW010000012">
    <property type="protein sequence ID" value="KAF7806951.1"/>
    <property type="molecule type" value="Genomic_DNA"/>
</dbReference>
<sequence>MATILTSERLEMGAEECNAEEENRSDSNPYIRDTFFNLLEAPSCEPGSEEFKAYWKQVRESEKTNYKFQEVVKANNQVCRGAVLFITFKASDPSEQISVISLKTGSWSMQLCGEHLNLVICRIIFSLGSKNAILNIIINVIHVGLTAVVDLL</sequence>
<accession>A0A834SPG2</accession>
<protein>
    <submittedName>
        <fullName evidence="1">Uncharacterized protein</fullName>
    </submittedName>
</protein>
<dbReference type="AlphaFoldDB" id="A0A834SPG2"/>